<dbReference type="Gene3D" id="1.10.510.10">
    <property type="entry name" value="Transferase(Phosphotransferase) domain 1"/>
    <property type="match status" value="1"/>
</dbReference>
<dbReference type="CDD" id="cd13980">
    <property type="entry name" value="STKc_Vps15"/>
    <property type="match status" value="1"/>
</dbReference>
<dbReference type="InterPro" id="IPR045162">
    <property type="entry name" value="Vps15-like"/>
</dbReference>
<dbReference type="PROSITE" id="PS50082">
    <property type="entry name" value="WD_REPEATS_2"/>
    <property type="match status" value="1"/>
</dbReference>
<dbReference type="Pfam" id="PF22956">
    <property type="entry name" value="VPS15-like_hel"/>
    <property type="match status" value="1"/>
</dbReference>
<keyword evidence="3 9" id="KW-0853">WD repeat</keyword>
<dbReference type="SUPFAM" id="SSF50978">
    <property type="entry name" value="WD40 repeat-like"/>
    <property type="match status" value="1"/>
</dbReference>
<evidence type="ECO:0000256" key="8">
    <source>
        <dbReference type="ARBA" id="ARBA00022840"/>
    </source>
</evidence>
<dbReference type="PROSITE" id="PS00108">
    <property type="entry name" value="PROTEIN_KINASE_ST"/>
    <property type="match status" value="1"/>
</dbReference>
<evidence type="ECO:0000256" key="10">
    <source>
        <dbReference type="SAM" id="MobiDB-lite"/>
    </source>
</evidence>
<keyword evidence="6" id="KW-0547">Nucleotide-binding</keyword>
<evidence type="ECO:0000256" key="6">
    <source>
        <dbReference type="ARBA" id="ARBA00022741"/>
    </source>
</evidence>
<dbReference type="GO" id="GO:0034271">
    <property type="term" value="C:phosphatidylinositol 3-kinase complex, class III, type I"/>
    <property type="evidence" value="ECO:0007669"/>
    <property type="project" value="TreeGrafter"/>
</dbReference>
<organism evidence="12 13">
    <name type="scientific">Ascodesmis nigricans</name>
    <dbReference type="NCBI Taxonomy" id="341454"/>
    <lineage>
        <taxon>Eukaryota</taxon>
        <taxon>Fungi</taxon>
        <taxon>Dikarya</taxon>
        <taxon>Ascomycota</taxon>
        <taxon>Pezizomycotina</taxon>
        <taxon>Pezizomycetes</taxon>
        <taxon>Pezizales</taxon>
        <taxon>Ascodesmidaceae</taxon>
        <taxon>Ascodesmis</taxon>
    </lineage>
</organism>
<dbReference type="GO" id="GO:0006623">
    <property type="term" value="P:protein targeting to vacuole"/>
    <property type="evidence" value="ECO:0007669"/>
    <property type="project" value="TreeGrafter"/>
</dbReference>
<dbReference type="Gene3D" id="1.25.10.10">
    <property type="entry name" value="Leucine-rich Repeat Variant"/>
    <property type="match status" value="1"/>
</dbReference>
<dbReference type="EC" id="2.7.11.1" evidence="1"/>
<dbReference type="SUPFAM" id="SSF48371">
    <property type="entry name" value="ARM repeat"/>
    <property type="match status" value="1"/>
</dbReference>
<dbReference type="InterPro" id="IPR001680">
    <property type="entry name" value="WD40_rpt"/>
</dbReference>
<dbReference type="FunFam" id="1.25.10.10:FF:000342">
    <property type="entry name" value="Serine/threonine-protein kinase VPS15"/>
    <property type="match status" value="1"/>
</dbReference>
<feature type="region of interest" description="Disordered" evidence="10">
    <location>
        <begin position="1487"/>
        <end position="1541"/>
    </location>
</feature>
<keyword evidence="7" id="KW-0418">Kinase</keyword>
<accession>A0A4S2N1V9</accession>
<evidence type="ECO:0000313" key="13">
    <source>
        <dbReference type="Proteomes" id="UP000298138"/>
    </source>
</evidence>
<dbReference type="Pfam" id="PF00069">
    <property type="entry name" value="Pkinase"/>
    <property type="match status" value="1"/>
</dbReference>
<feature type="repeat" description="WD" evidence="9">
    <location>
        <begin position="1121"/>
        <end position="1162"/>
    </location>
</feature>
<dbReference type="STRING" id="341454.A0A4S2N1V9"/>
<name>A0A4S2N1V9_9PEZI</name>
<evidence type="ECO:0000256" key="4">
    <source>
        <dbReference type="ARBA" id="ARBA00022679"/>
    </source>
</evidence>
<evidence type="ECO:0000259" key="11">
    <source>
        <dbReference type="PROSITE" id="PS50011"/>
    </source>
</evidence>
<reference evidence="12 13" key="1">
    <citation type="submission" date="2019-04" db="EMBL/GenBank/DDBJ databases">
        <title>Comparative genomics and transcriptomics to analyze fruiting body development in filamentous ascomycetes.</title>
        <authorList>
            <consortium name="DOE Joint Genome Institute"/>
            <person name="Lutkenhaus R."/>
            <person name="Traeger S."/>
            <person name="Breuer J."/>
            <person name="Kuo A."/>
            <person name="Lipzen A."/>
            <person name="Pangilinan J."/>
            <person name="Dilworth D."/>
            <person name="Sandor L."/>
            <person name="Poggeler S."/>
            <person name="Barry K."/>
            <person name="Grigoriev I.V."/>
            <person name="Nowrousian M."/>
        </authorList>
    </citation>
    <scope>NUCLEOTIDE SEQUENCE [LARGE SCALE GENOMIC DNA]</scope>
    <source>
        <strain evidence="12 13">CBS 389.68</strain>
    </source>
</reference>
<dbReference type="SMART" id="SM00320">
    <property type="entry name" value="WD40"/>
    <property type="match status" value="5"/>
</dbReference>
<dbReference type="PROSITE" id="PS50294">
    <property type="entry name" value="WD_REPEATS_REGION"/>
    <property type="match status" value="1"/>
</dbReference>
<evidence type="ECO:0000256" key="1">
    <source>
        <dbReference type="ARBA" id="ARBA00012513"/>
    </source>
</evidence>
<dbReference type="GO" id="GO:0004674">
    <property type="term" value="F:protein serine/threonine kinase activity"/>
    <property type="evidence" value="ECO:0007669"/>
    <property type="project" value="UniProtKB-KW"/>
</dbReference>
<evidence type="ECO:0000256" key="3">
    <source>
        <dbReference type="ARBA" id="ARBA00022574"/>
    </source>
</evidence>
<evidence type="ECO:0000256" key="9">
    <source>
        <dbReference type="PROSITE-ProRule" id="PRU00221"/>
    </source>
</evidence>
<dbReference type="InterPro" id="IPR016024">
    <property type="entry name" value="ARM-type_fold"/>
</dbReference>
<dbReference type="PROSITE" id="PS50011">
    <property type="entry name" value="PROTEIN_KINASE_DOM"/>
    <property type="match status" value="1"/>
</dbReference>
<dbReference type="InParanoid" id="A0A4S2N1V9"/>
<dbReference type="GO" id="GO:0045324">
    <property type="term" value="P:late endosome to vacuole transport"/>
    <property type="evidence" value="ECO:0007669"/>
    <property type="project" value="InterPro"/>
</dbReference>
<dbReference type="PANTHER" id="PTHR17583">
    <property type="entry name" value="PHOSPHOINOSITIDE 3-KINASE REGULATORY SUBUNIT 4"/>
    <property type="match status" value="1"/>
</dbReference>
<dbReference type="GO" id="GO:0005524">
    <property type="term" value="F:ATP binding"/>
    <property type="evidence" value="ECO:0007669"/>
    <property type="project" value="UniProtKB-KW"/>
</dbReference>
<dbReference type="Gene3D" id="2.130.10.10">
    <property type="entry name" value="YVTN repeat-like/Quinoprotein amine dehydrogenase"/>
    <property type="match status" value="2"/>
</dbReference>
<proteinExistence type="predicted"/>
<dbReference type="FunCoup" id="A0A4S2N1V9">
    <property type="interactions" value="798"/>
</dbReference>
<sequence length="1586" mass="177574">MGQNYSSAVADGNVRAGIDIPELHDLTYDKSLGTARFLKTIRARRRGGGHVVAKLFVKPPATVFPLKRYLRRLERERAALEDVPNAYPYQIIFETEKCGYMIRQYMYSSLYDRISTRPFLEIIEKRWIAFQLLCALRDCHAKGVHHGDIKSENVLVTSWNWIFLADFASFKPTYLPADNPADFSYYFDTSARRICYVAPERFLDAGQKKEDEVLTDSMDVFSLGCVIAELFLEGTPMFTLSQLFKYRSGEYDPSPQLAKIEDQEIRALVRHMISLDPAQRCSAEQYLNDWRRKAFPEYFYSFLHQYLSFITDPASVKGITVNDQTPTGLPDERIDRIYHDFDKIAFFLGYDQNQDSVGEERAQDDIFPLNLDIPNYQRHNSAIRKRSVSLDDGTLIFLSLIASSLRNTSRATARVRACDIILAFAERITDEAKMNRCLPYLIMLMNDRSISVQVASMRAVAQLMELIETASPVNSHVFPDYIIPKLSSFCESESVLVRATYASCLASFASSAARFLDMTQAMRAEGALPMVDPEAEVGSDAATAYQTLFDTSRNDIGGPFEDHTKALITDPEVAVRRAFLRSVSTMCVFFGTTKANDVILSHLNTYLNDNDWMLRCAFFETITGIATYLGSVALEDYIMPLMVQSLTDPEEFVVEKVLKSLASMAELGLFQRNKTWELVDVVGRFTMHPNIWIRENAVGFIASSTKWIAPADVHCIIYPCIRPFLRAQIMDFSALNILENLKKPISRTVFDTAVQWAEKSPESPFWRSAQGLRTFVFGSGNHGILKGRDARHEDGFKAPKNKEDEQWLSRLRSLGMPPGEEWKITALREYIWRMARSKSRLAPPDNVENLSFLNKTISLQQLNITPMNIIFEDSENFFSLAMTTNASTRSTARPTTIAEALIDASRTIDKPLSRSNSGLQLRRVASDIRRQQRLEANGVSLSGTATPKAPHLQLETNPDAPNATNPVPIPEVNVSSIDGSPTSIASFDSAVAMRRTLSKNSLLNRNITSQSSKAAAETSTVSATAFGKVEPPFPKQALDSGLGQEIEAKMEPEIKFRAAHNYDGNDPYILKLLDSIYLQNYPMDIVEFGPQIAPLQRRPIRKSTGRNGGVWKPEGSLVASFGEHTAAVNRVCVCADHNFFITASDDGTVKIWDTTRLEKNVSFKARQTYKHGTTPGVKVKALCFLEDTRCFASGASDGTIHIVKIDYQTTGAKYGKLRVRREWQLPVTNESAAWMEHFKSDSNSILLIATTFSNIYALDLRTMEILYTLQNPLQHGTPTCFTVDRKHNWLVLGTSHGILSMWDLRFQLRLKSFGLPGGTPIHRLGLHPNRSRNKLVLVAGGTGHSEISTWDIEKSQCREVYRASSTTIDPGRGYESWNVDDEASEQLLSRFSNTLETSVVDRGIRAFITGIDVEDLGTSRGNTVGTSSKSTLPAFIITAGADRKIRYWNLSKIENSMIISGLDVEEVKPTFYSSHLTPNLLLSTERVGSDVTADRERGSSVSGGGSSAGGSSVSRHRGSRAGSDAGREREEKRKKVSRVSRTTVISQQQQVLLKNHLDTILDVAFLEVPYGMIVSVDRSGLVFVYQ</sequence>
<dbReference type="SMART" id="SM00220">
    <property type="entry name" value="S_TKc"/>
    <property type="match status" value="1"/>
</dbReference>
<keyword evidence="8" id="KW-0067">ATP-binding</keyword>
<dbReference type="GO" id="GO:0034272">
    <property type="term" value="C:phosphatidylinositol 3-kinase complex, class III, type II"/>
    <property type="evidence" value="ECO:0007669"/>
    <property type="project" value="TreeGrafter"/>
</dbReference>
<dbReference type="GO" id="GO:0016236">
    <property type="term" value="P:macroautophagy"/>
    <property type="evidence" value="ECO:0007669"/>
    <property type="project" value="InterPro"/>
</dbReference>
<dbReference type="OrthoDB" id="242910at2759"/>
<dbReference type="EMBL" id="ML220114">
    <property type="protein sequence ID" value="TGZ82966.1"/>
    <property type="molecule type" value="Genomic_DNA"/>
</dbReference>
<keyword evidence="5" id="KW-0677">Repeat</keyword>
<dbReference type="InterPro" id="IPR015943">
    <property type="entry name" value="WD40/YVTN_repeat-like_dom_sf"/>
</dbReference>
<keyword evidence="13" id="KW-1185">Reference proteome</keyword>
<dbReference type="FunFam" id="1.10.510.10:FF:000497">
    <property type="entry name" value="Phosphoinositide 3-kinase regulatory subunit"/>
    <property type="match status" value="1"/>
</dbReference>
<dbReference type="InterPro" id="IPR011009">
    <property type="entry name" value="Kinase-like_dom_sf"/>
</dbReference>
<dbReference type="GO" id="GO:0005770">
    <property type="term" value="C:late endosome"/>
    <property type="evidence" value="ECO:0007669"/>
    <property type="project" value="TreeGrafter"/>
</dbReference>
<feature type="domain" description="Protein kinase" evidence="11">
    <location>
        <begin position="26"/>
        <end position="307"/>
    </location>
</feature>
<protein>
    <recommendedName>
        <fullName evidence="1">non-specific serine/threonine protein kinase</fullName>
        <ecNumber evidence="1">2.7.11.1</ecNumber>
    </recommendedName>
</protein>
<dbReference type="InterPro" id="IPR036322">
    <property type="entry name" value="WD40_repeat_dom_sf"/>
</dbReference>
<evidence type="ECO:0000256" key="7">
    <source>
        <dbReference type="ARBA" id="ARBA00022777"/>
    </source>
</evidence>
<dbReference type="InterPro" id="IPR000719">
    <property type="entry name" value="Prot_kinase_dom"/>
</dbReference>
<keyword evidence="4" id="KW-0808">Transferase</keyword>
<feature type="region of interest" description="Disordered" evidence="10">
    <location>
        <begin position="935"/>
        <end position="965"/>
    </location>
</feature>
<keyword evidence="2" id="KW-0723">Serine/threonine-protein kinase</keyword>
<dbReference type="Pfam" id="PF00400">
    <property type="entry name" value="WD40"/>
    <property type="match status" value="2"/>
</dbReference>
<dbReference type="InterPro" id="IPR011989">
    <property type="entry name" value="ARM-like"/>
</dbReference>
<dbReference type="Proteomes" id="UP000298138">
    <property type="component" value="Unassembled WGS sequence"/>
</dbReference>
<evidence type="ECO:0000256" key="2">
    <source>
        <dbReference type="ARBA" id="ARBA00022527"/>
    </source>
</evidence>
<dbReference type="InterPro" id="IPR055231">
    <property type="entry name" value="2AA_helical"/>
</dbReference>
<evidence type="ECO:0000256" key="5">
    <source>
        <dbReference type="ARBA" id="ARBA00022737"/>
    </source>
</evidence>
<dbReference type="PANTHER" id="PTHR17583:SF0">
    <property type="entry name" value="PHOSPHOINOSITIDE 3-KINASE REGULATORY SUBUNIT 4"/>
    <property type="match status" value="1"/>
</dbReference>
<dbReference type="GO" id="GO:0071561">
    <property type="term" value="C:nucleus-vacuole junction"/>
    <property type="evidence" value="ECO:0007669"/>
    <property type="project" value="TreeGrafter"/>
</dbReference>
<gene>
    <name evidence="12" type="ORF">EX30DRAFT_358062</name>
</gene>
<dbReference type="SUPFAM" id="SSF56112">
    <property type="entry name" value="Protein kinase-like (PK-like)"/>
    <property type="match status" value="1"/>
</dbReference>
<evidence type="ECO:0000313" key="12">
    <source>
        <dbReference type="EMBL" id="TGZ82966.1"/>
    </source>
</evidence>
<dbReference type="InterPro" id="IPR008271">
    <property type="entry name" value="Ser/Thr_kinase_AS"/>
</dbReference>